<dbReference type="PANTHER" id="PTHR46268:SF6">
    <property type="entry name" value="UNIVERSAL STRESS PROTEIN UP12"/>
    <property type="match status" value="1"/>
</dbReference>
<dbReference type="InterPro" id="IPR014729">
    <property type="entry name" value="Rossmann-like_a/b/a_fold"/>
</dbReference>
<organism evidence="3 4">
    <name type="scientific">Desulfosporosinus fructosivorans</name>
    <dbReference type="NCBI Taxonomy" id="2018669"/>
    <lineage>
        <taxon>Bacteria</taxon>
        <taxon>Bacillati</taxon>
        <taxon>Bacillota</taxon>
        <taxon>Clostridia</taxon>
        <taxon>Eubacteriales</taxon>
        <taxon>Desulfitobacteriaceae</taxon>
        <taxon>Desulfosporosinus</taxon>
    </lineage>
</organism>
<keyword evidence="4" id="KW-1185">Reference proteome</keyword>
<evidence type="ECO:0000256" key="1">
    <source>
        <dbReference type="ARBA" id="ARBA00008791"/>
    </source>
</evidence>
<dbReference type="InterPro" id="IPR006016">
    <property type="entry name" value="UspA"/>
</dbReference>
<reference evidence="3 4" key="1">
    <citation type="submission" date="2019-03" db="EMBL/GenBank/DDBJ databases">
        <title>Draft Genome Sequence of Desulfosporosinus fructosivorans Strain 63.6F, Isolated from Marine Sediment in the Baltic Sea.</title>
        <authorList>
            <person name="Hausmann B."/>
            <person name="Vandieken V."/>
            <person name="Pjevac P."/>
            <person name="Schreck K."/>
            <person name="Herbold C.W."/>
            <person name="Loy A."/>
        </authorList>
    </citation>
    <scope>NUCLEOTIDE SEQUENCE [LARGE SCALE GENOMIC DNA]</scope>
    <source>
        <strain evidence="3 4">63.6F</strain>
    </source>
</reference>
<accession>A0A4Z0RAT4</accession>
<name>A0A4Z0RAT4_9FIRM</name>
<dbReference type="EMBL" id="SPQQ01000001">
    <property type="protein sequence ID" value="TGE39910.1"/>
    <property type="molecule type" value="Genomic_DNA"/>
</dbReference>
<dbReference type="OrthoDB" id="9794782at2"/>
<dbReference type="InterPro" id="IPR006015">
    <property type="entry name" value="Universal_stress_UspA"/>
</dbReference>
<evidence type="ECO:0000313" key="4">
    <source>
        <dbReference type="Proteomes" id="UP000298460"/>
    </source>
</evidence>
<dbReference type="Gene3D" id="3.40.50.620">
    <property type="entry name" value="HUPs"/>
    <property type="match status" value="1"/>
</dbReference>
<evidence type="ECO:0000313" key="3">
    <source>
        <dbReference type="EMBL" id="TGE39910.1"/>
    </source>
</evidence>
<feature type="domain" description="UspA" evidence="2">
    <location>
        <begin position="1"/>
        <end position="138"/>
    </location>
</feature>
<sequence length="138" mass="14654">MFKKIMVATDGSVLADKALKTAVEQAKVEEAVLTILNVIPVTDMGSAEMIGLSRAEATKMKYPFLQKAQDYAANNGVEAKTLTLSGHPGPVIVDYLNSHPHDLVVLGHRGLSNIQALLMGSVAFKVANLAPCAVLIVK</sequence>
<dbReference type="SUPFAM" id="SSF52402">
    <property type="entry name" value="Adenine nucleotide alpha hydrolases-like"/>
    <property type="match status" value="1"/>
</dbReference>
<proteinExistence type="inferred from homology"/>
<gene>
    <name evidence="3" type="ORF">E4K67_02690</name>
</gene>
<dbReference type="AlphaFoldDB" id="A0A4Z0RAT4"/>
<comment type="similarity">
    <text evidence="1">Belongs to the universal stress protein A family.</text>
</comment>
<dbReference type="RefSeq" id="WP_135544846.1">
    <property type="nucleotide sequence ID" value="NZ_SPQQ01000001.1"/>
</dbReference>
<dbReference type="CDD" id="cd00293">
    <property type="entry name" value="USP-like"/>
    <property type="match status" value="1"/>
</dbReference>
<evidence type="ECO:0000259" key="2">
    <source>
        <dbReference type="Pfam" id="PF00582"/>
    </source>
</evidence>
<dbReference type="Pfam" id="PF00582">
    <property type="entry name" value="Usp"/>
    <property type="match status" value="1"/>
</dbReference>
<dbReference type="Proteomes" id="UP000298460">
    <property type="component" value="Unassembled WGS sequence"/>
</dbReference>
<dbReference type="PRINTS" id="PR01438">
    <property type="entry name" value="UNVRSLSTRESS"/>
</dbReference>
<comment type="caution">
    <text evidence="3">The sequence shown here is derived from an EMBL/GenBank/DDBJ whole genome shotgun (WGS) entry which is preliminary data.</text>
</comment>
<dbReference type="PANTHER" id="PTHR46268">
    <property type="entry name" value="STRESS RESPONSE PROTEIN NHAX"/>
    <property type="match status" value="1"/>
</dbReference>
<protein>
    <submittedName>
        <fullName evidence="3">Universal stress protein</fullName>
    </submittedName>
</protein>